<feature type="compositionally biased region" description="Basic and acidic residues" evidence="1">
    <location>
        <begin position="22"/>
        <end position="37"/>
    </location>
</feature>
<accession>A0A9N9FZ68</accession>
<dbReference type="PANTHER" id="PTHR45786">
    <property type="entry name" value="DNA BINDING PROTEIN-LIKE"/>
    <property type="match status" value="1"/>
</dbReference>
<feature type="region of interest" description="Disordered" evidence="1">
    <location>
        <begin position="1"/>
        <end position="37"/>
    </location>
</feature>
<proteinExistence type="predicted"/>
<name>A0A9N9FZ68_9GLOM</name>
<reference evidence="2" key="1">
    <citation type="submission" date="2021-06" db="EMBL/GenBank/DDBJ databases">
        <authorList>
            <person name="Kallberg Y."/>
            <person name="Tangrot J."/>
            <person name="Rosling A."/>
        </authorList>
    </citation>
    <scope>NUCLEOTIDE SEQUENCE</scope>
    <source>
        <strain evidence="2">IN212</strain>
    </source>
</reference>
<dbReference type="PANTHER" id="PTHR45786:SF74">
    <property type="entry name" value="ATP-DEPENDENT DNA HELICASE"/>
    <property type="match status" value="1"/>
</dbReference>
<evidence type="ECO:0000313" key="2">
    <source>
        <dbReference type="EMBL" id="CAG8566216.1"/>
    </source>
</evidence>
<comment type="caution">
    <text evidence="2">The sequence shown here is derived from an EMBL/GenBank/DDBJ whole genome shotgun (WGS) entry which is preliminary data.</text>
</comment>
<evidence type="ECO:0000313" key="3">
    <source>
        <dbReference type="Proteomes" id="UP000789396"/>
    </source>
</evidence>
<protein>
    <submittedName>
        <fullName evidence="2">6522_t:CDS:1</fullName>
    </submittedName>
</protein>
<dbReference type="AlphaFoldDB" id="A0A9N9FZ68"/>
<feature type="compositionally biased region" description="Polar residues" evidence="1">
    <location>
        <begin position="1"/>
        <end position="16"/>
    </location>
</feature>
<dbReference type="Proteomes" id="UP000789396">
    <property type="component" value="Unassembled WGS sequence"/>
</dbReference>
<organism evidence="2 3">
    <name type="scientific">Racocetra fulgida</name>
    <dbReference type="NCBI Taxonomy" id="60492"/>
    <lineage>
        <taxon>Eukaryota</taxon>
        <taxon>Fungi</taxon>
        <taxon>Fungi incertae sedis</taxon>
        <taxon>Mucoromycota</taxon>
        <taxon>Glomeromycotina</taxon>
        <taxon>Glomeromycetes</taxon>
        <taxon>Diversisporales</taxon>
        <taxon>Gigasporaceae</taxon>
        <taxon>Racocetra</taxon>
    </lineage>
</organism>
<dbReference type="EMBL" id="CAJVPZ010005810">
    <property type="protein sequence ID" value="CAG8566216.1"/>
    <property type="molecule type" value="Genomic_DNA"/>
</dbReference>
<sequence length="468" mass="54795">MLHTTSQEQRDANTAQIHRKRAAETDEQRNQQRQHDANVYRRYHVEEQEEQHLNRQQKNAITKCQRRAEETEDQCDNRNYQDAAAHRQQRSFYHRIGSLLPESDSEPHYLQMYIWDIQNELHYQANTIPNSNLNLSTIQALKDMLDEVNPYAINLRYISYLPTENFRNLFMLIHTNIPGLDQRTYNAPSSSEVAAIWVNNDVPPGVIQKRDIILHIHMNQLVCIFEFSRCYDPLAYPLLFPHSEQSWAPRQIPYRNIPFTNELVNIDKSSNKDDRNNDELERIPEGQHQIQAVLQSLNIFLQRHMKTINNYNLPELLSEMNTAELPKTILEKLSYQVTQEDLAKANTLNEAQRAVFDKVLDLINRENDLIRLRDEMIIHPWNNKNSIDSLINTVYLNLTENTSNTTFITERAILTPLNSDVDKINEKIMVNFDLVPEDNLNLYPVEYLNSLIPQGLPPHELILKIGAL</sequence>
<evidence type="ECO:0000256" key="1">
    <source>
        <dbReference type="SAM" id="MobiDB-lite"/>
    </source>
</evidence>
<dbReference type="OrthoDB" id="2430440at2759"/>
<gene>
    <name evidence="2" type="ORF">RFULGI_LOCUS5272</name>
</gene>
<keyword evidence="3" id="KW-1185">Reference proteome</keyword>